<keyword evidence="3" id="KW-1003">Cell membrane</keyword>
<keyword evidence="6 7" id="KW-0472">Membrane</keyword>
<sequence>MPRYHYQALNAEGISLEGMLRANNEREAARALERRGLSVIEVRSGEAGGGKERRGRLRSADVILALQELATMLTSGVSIADAVGSQALGAHHPRIVAAFAGMSRDLQRGQAFSATLAKCGLPLPEYVVQLARAGELTGELGKALHDAGVQMEYEQQLRNEMRNALIYPAVLVVAGVAAVAIMFIFVVPKFASLLQQAKDLPLLAWVVLAFGTWTREHFWLLLLMVGAVAAAATWALRKPELRAQALDTLSGWPVVGPWLVEADTARWAKVLGALLGNKVPLMRGLELAQSGLQLPQRRARMGEVTRAVRGGSSLADALEDHDALTATGYNLVRVGERSGKLASMLDSLARLYEEAGRNRMKRVLILLEPIAILVIGSMIGTIILGVILAITSANDLAV</sequence>
<dbReference type="InterPro" id="IPR018076">
    <property type="entry name" value="T2SS_GspF_dom"/>
</dbReference>
<evidence type="ECO:0000256" key="4">
    <source>
        <dbReference type="ARBA" id="ARBA00022692"/>
    </source>
</evidence>
<comment type="subcellular location">
    <subcellularLocation>
        <location evidence="1">Cell membrane</location>
        <topology evidence="1">Multi-pass membrane protein</topology>
    </subcellularLocation>
</comment>
<dbReference type="InterPro" id="IPR042094">
    <property type="entry name" value="T2SS_GspF_sf"/>
</dbReference>
<dbReference type="Pfam" id="PF00482">
    <property type="entry name" value="T2SSF"/>
    <property type="match status" value="2"/>
</dbReference>
<feature type="domain" description="Type II secretion system protein GspF" evidence="8">
    <location>
        <begin position="267"/>
        <end position="388"/>
    </location>
</feature>
<evidence type="ECO:0000259" key="8">
    <source>
        <dbReference type="Pfam" id="PF00482"/>
    </source>
</evidence>
<dbReference type="PANTHER" id="PTHR30012">
    <property type="entry name" value="GENERAL SECRETION PATHWAY PROTEIN"/>
    <property type="match status" value="1"/>
</dbReference>
<proteinExistence type="inferred from homology"/>
<evidence type="ECO:0000256" key="3">
    <source>
        <dbReference type="ARBA" id="ARBA00022475"/>
    </source>
</evidence>
<dbReference type="InterPro" id="IPR003004">
    <property type="entry name" value="GspF/PilC"/>
</dbReference>
<comment type="similarity">
    <text evidence="2">Belongs to the GSP F family.</text>
</comment>
<dbReference type="GO" id="GO:0015628">
    <property type="term" value="P:protein secretion by the type II secretion system"/>
    <property type="evidence" value="ECO:0007669"/>
    <property type="project" value="TreeGrafter"/>
</dbReference>
<organism evidence="9 10">
    <name type="scientific">Thermomonas aquatica</name>
    <dbReference type="NCBI Taxonomy" id="2202149"/>
    <lineage>
        <taxon>Bacteria</taxon>
        <taxon>Pseudomonadati</taxon>
        <taxon>Pseudomonadota</taxon>
        <taxon>Gammaproteobacteria</taxon>
        <taxon>Lysobacterales</taxon>
        <taxon>Lysobacteraceae</taxon>
        <taxon>Thermomonas</taxon>
    </lineage>
</organism>
<feature type="transmembrane region" description="Helical" evidence="7">
    <location>
        <begin position="363"/>
        <end position="390"/>
    </location>
</feature>
<keyword evidence="10" id="KW-1185">Reference proteome</keyword>
<evidence type="ECO:0000256" key="1">
    <source>
        <dbReference type="ARBA" id="ARBA00004651"/>
    </source>
</evidence>
<dbReference type="PRINTS" id="PR00812">
    <property type="entry name" value="BCTERIALGSPF"/>
</dbReference>
<evidence type="ECO:0000256" key="2">
    <source>
        <dbReference type="ARBA" id="ARBA00005745"/>
    </source>
</evidence>
<feature type="transmembrane region" description="Helical" evidence="7">
    <location>
        <begin position="165"/>
        <end position="187"/>
    </location>
</feature>
<accession>A0A5B7ZPY9</accession>
<reference evidence="9 10" key="1">
    <citation type="submission" date="2019-06" db="EMBL/GenBank/DDBJ databases">
        <title>Thermomonas aquatica sp. nov., isolated from an industrial wastewater treatment plant.</title>
        <authorList>
            <person name="Jeon J.H."/>
            <person name="Park D.-S."/>
        </authorList>
    </citation>
    <scope>NUCLEOTIDE SEQUENCE [LARGE SCALE GENOMIC DNA]</scope>
    <source>
        <strain evidence="9 10">SY21</strain>
    </source>
</reference>
<dbReference type="Gene3D" id="1.20.81.30">
    <property type="entry name" value="Type II secretion system (T2SS), domain F"/>
    <property type="match status" value="2"/>
</dbReference>
<evidence type="ECO:0000256" key="5">
    <source>
        <dbReference type="ARBA" id="ARBA00022989"/>
    </source>
</evidence>
<gene>
    <name evidence="9" type="ORF">FHQ07_06255</name>
</gene>
<evidence type="ECO:0000256" key="6">
    <source>
        <dbReference type="ARBA" id="ARBA00023136"/>
    </source>
</evidence>
<dbReference type="EMBL" id="CP040871">
    <property type="protein sequence ID" value="QDA56947.1"/>
    <property type="molecule type" value="Genomic_DNA"/>
</dbReference>
<keyword evidence="4 7" id="KW-0812">Transmembrane</keyword>
<dbReference type="OrthoDB" id="9805682at2"/>
<feature type="domain" description="Type II secretion system protein GspF" evidence="8">
    <location>
        <begin position="66"/>
        <end position="188"/>
    </location>
</feature>
<name>A0A5B7ZPY9_9GAMM</name>
<dbReference type="AlphaFoldDB" id="A0A5B7ZPY9"/>
<dbReference type="GO" id="GO:0005886">
    <property type="term" value="C:plasma membrane"/>
    <property type="evidence" value="ECO:0007669"/>
    <property type="project" value="UniProtKB-SubCell"/>
</dbReference>
<dbReference type="Proteomes" id="UP000308149">
    <property type="component" value="Chromosome"/>
</dbReference>
<keyword evidence="5 7" id="KW-1133">Transmembrane helix</keyword>
<protein>
    <submittedName>
        <fullName evidence="9">Type II secretion system F family protein</fullName>
    </submittedName>
</protein>
<dbReference type="KEGG" id="thes:FHQ07_06255"/>
<evidence type="ECO:0000313" key="10">
    <source>
        <dbReference type="Proteomes" id="UP000308149"/>
    </source>
</evidence>
<evidence type="ECO:0000256" key="7">
    <source>
        <dbReference type="SAM" id="Phobius"/>
    </source>
</evidence>
<dbReference type="RefSeq" id="WP_139715999.1">
    <property type="nucleotide sequence ID" value="NZ_CP040871.1"/>
</dbReference>
<evidence type="ECO:0000313" key="9">
    <source>
        <dbReference type="EMBL" id="QDA56947.1"/>
    </source>
</evidence>
<feature type="transmembrane region" description="Helical" evidence="7">
    <location>
        <begin position="218"/>
        <end position="236"/>
    </location>
</feature>
<dbReference type="PANTHER" id="PTHR30012:SF0">
    <property type="entry name" value="TYPE II SECRETION SYSTEM PROTEIN F-RELATED"/>
    <property type="match status" value="1"/>
</dbReference>